<dbReference type="InterPro" id="IPR027843">
    <property type="entry name" value="DUF4440"/>
</dbReference>
<evidence type="ECO:0000313" key="2">
    <source>
        <dbReference type="EMBL" id="CAH1779657.1"/>
    </source>
</evidence>
<dbReference type="Pfam" id="PF14534">
    <property type="entry name" value="DUF4440"/>
    <property type="match status" value="1"/>
</dbReference>
<comment type="caution">
    <text evidence="2">The sequence shown here is derived from an EMBL/GenBank/DDBJ whole genome shotgun (WGS) entry which is preliminary data.</text>
</comment>
<evidence type="ECO:0000259" key="1">
    <source>
        <dbReference type="Pfam" id="PF14534"/>
    </source>
</evidence>
<feature type="non-terminal residue" evidence="2">
    <location>
        <position position="134"/>
    </location>
</feature>
<sequence length="134" mass="15366">MLKLIFLIIFTICVTTDACNPETNNKLQRALTDYLSNFNAGDWNATADLYADNATMATAGAFYRGNEAIRQFYIHKFDGKDYVMTPNNTEYDCSRNIVVTSQDCELKTQDGQLVTSVRFMRVLRRINGKWKSIR</sequence>
<dbReference type="EMBL" id="CAIIXF020000003">
    <property type="protein sequence ID" value="CAH1779657.1"/>
    <property type="molecule type" value="Genomic_DNA"/>
</dbReference>
<feature type="domain" description="DUF4440" evidence="1">
    <location>
        <begin position="29"/>
        <end position="131"/>
    </location>
</feature>
<protein>
    <recommendedName>
        <fullName evidence="1">DUF4440 domain-containing protein</fullName>
    </recommendedName>
</protein>
<accession>A0A8J1TTJ0</accession>
<dbReference type="InterPro" id="IPR032710">
    <property type="entry name" value="NTF2-like_dom_sf"/>
</dbReference>
<keyword evidence="3" id="KW-1185">Reference proteome</keyword>
<dbReference type="AlphaFoldDB" id="A0A8J1TTJ0"/>
<proteinExistence type="predicted"/>
<organism evidence="2 3">
    <name type="scientific">Owenia fusiformis</name>
    <name type="common">Polychaete worm</name>
    <dbReference type="NCBI Taxonomy" id="6347"/>
    <lineage>
        <taxon>Eukaryota</taxon>
        <taxon>Metazoa</taxon>
        <taxon>Spiralia</taxon>
        <taxon>Lophotrochozoa</taxon>
        <taxon>Annelida</taxon>
        <taxon>Polychaeta</taxon>
        <taxon>Sedentaria</taxon>
        <taxon>Canalipalpata</taxon>
        <taxon>Sabellida</taxon>
        <taxon>Oweniida</taxon>
        <taxon>Oweniidae</taxon>
        <taxon>Owenia</taxon>
    </lineage>
</organism>
<gene>
    <name evidence="2" type="ORF">OFUS_LOCUS6446</name>
</gene>
<reference evidence="2" key="1">
    <citation type="submission" date="2022-03" db="EMBL/GenBank/DDBJ databases">
        <authorList>
            <person name="Martin C."/>
        </authorList>
    </citation>
    <scope>NUCLEOTIDE SEQUENCE</scope>
</reference>
<dbReference type="Gene3D" id="3.10.450.50">
    <property type="match status" value="1"/>
</dbReference>
<name>A0A8J1TTJ0_OWEFU</name>
<dbReference type="Proteomes" id="UP000749559">
    <property type="component" value="Unassembled WGS sequence"/>
</dbReference>
<evidence type="ECO:0000313" key="3">
    <source>
        <dbReference type="Proteomes" id="UP000749559"/>
    </source>
</evidence>
<dbReference type="SUPFAM" id="SSF54427">
    <property type="entry name" value="NTF2-like"/>
    <property type="match status" value="1"/>
</dbReference>